<dbReference type="InterPro" id="IPR029028">
    <property type="entry name" value="Alpha/beta_knot_MTases"/>
</dbReference>
<evidence type="ECO:0000259" key="3">
    <source>
        <dbReference type="SMART" id="SM00967"/>
    </source>
</evidence>
<dbReference type="AlphaFoldDB" id="A0A1I1WAB3"/>
<accession>A0A1I1WAB3</accession>
<feature type="domain" description="RNA 2-O ribose methyltransferase substrate binding" evidence="3">
    <location>
        <begin position="5"/>
        <end position="79"/>
    </location>
</feature>
<evidence type="ECO:0000313" key="5">
    <source>
        <dbReference type="Proteomes" id="UP000181976"/>
    </source>
</evidence>
<sequence length="243" mass="26951">MKKDIVFGIRPVMEAINAGKSIDKILISQTLKGSLVYELQDLIKSKGIRCDRVVPERLDWITKKNHQGVVAFFSPIEYQKFEEVLDKLLSRPKAPFILILDGITDVRNFGAIARTAECAGVDAIVIPEKRSVSVTPDAIKTSAGALFRIPVCREKKLYFVLRHLKNRGFFIAAASEKAETDYREVDYPESVALIMGSEDKGVSSQLLKIADAQISIPVRGSIGSLNVSVAAGILIYEMLRNRK</sequence>
<dbReference type="GO" id="GO:0008173">
    <property type="term" value="F:RNA methyltransferase activity"/>
    <property type="evidence" value="ECO:0007669"/>
    <property type="project" value="InterPro"/>
</dbReference>
<dbReference type="SUPFAM" id="SSF75217">
    <property type="entry name" value="alpha/beta knot"/>
    <property type="match status" value="1"/>
</dbReference>
<dbReference type="GO" id="GO:0032259">
    <property type="term" value="P:methylation"/>
    <property type="evidence" value="ECO:0007669"/>
    <property type="project" value="UniProtKB-KW"/>
</dbReference>
<dbReference type="GO" id="GO:0005829">
    <property type="term" value="C:cytosol"/>
    <property type="evidence" value="ECO:0007669"/>
    <property type="project" value="TreeGrafter"/>
</dbReference>
<dbReference type="EMBL" id="FONA01000004">
    <property type="protein sequence ID" value="SFD91981.1"/>
    <property type="molecule type" value="Genomic_DNA"/>
</dbReference>
<evidence type="ECO:0000313" key="4">
    <source>
        <dbReference type="EMBL" id="SFD91981.1"/>
    </source>
</evidence>
<dbReference type="InterPro" id="IPR001537">
    <property type="entry name" value="SpoU_MeTrfase"/>
</dbReference>
<dbReference type="Gene3D" id="3.30.1330.30">
    <property type="match status" value="1"/>
</dbReference>
<dbReference type="RefSeq" id="WP_010528147.1">
    <property type="nucleotide sequence ID" value="NZ_AFSL01000073.1"/>
</dbReference>
<dbReference type="Pfam" id="PF08032">
    <property type="entry name" value="SpoU_sub_bind"/>
    <property type="match status" value="1"/>
</dbReference>
<dbReference type="Pfam" id="PF00588">
    <property type="entry name" value="SpoU_methylase"/>
    <property type="match status" value="1"/>
</dbReference>
<keyword evidence="5" id="KW-1185">Reference proteome</keyword>
<keyword evidence="2 4" id="KW-0808">Transferase</keyword>
<dbReference type="SMART" id="SM00967">
    <property type="entry name" value="SpoU_sub_bind"/>
    <property type="match status" value="1"/>
</dbReference>
<dbReference type="CDD" id="cd18103">
    <property type="entry name" value="SpoU-like_RlmB"/>
    <property type="match status" value="1"/>
</dbReference>
<keyword evidence="1 4" id="KW-0489">Methyltransferase</keyword>
<proteinExistence type="predicted"/>
<dbReference type="eggNOG" id="COG0566">
    <property type="taxonomic scope" value="Bacteria"/>
</dbReference>
<evidence type="ECO:0000256" key="2">
    <source>
        <dbReference type="ARBA" id="ARBA00022679"/>
    </source>
</evidence>
<reference evidence="4 5" key="1">
    <citation type="submission" date="2016-10" db="EMBL/GenBank/DDBJ databases">
        <authorList>
            <person name="de Groot N.N."/>
        </authorList>
    </citation>
    <scope>NUCLEOTIDE SEQUENCE [LARGE SCALE GENOMIC DNA]</scope>
    <source>
        <strain evidence="4 5">DSM 19012</strain>
    </source>
</reference>
<dbReference type="InterPro" id="IPR029026">
    <property type="entry name" value="tRNA_m1G_MTases_N"/>
</dbReference>
<dbReference type="SUPFAM" id="SSF55315">
    <property type="entry name" value="L30e-like"/>
    <property type="match status" value="1"/>
</dbReference>
<protein>
    <submittedName>
        <fullName evidence="4">23S rRNA (Guanosine2251-2'-O)-methyltransferase</fullName>
    </submittedName>
</protein>
<evidence type="ECO:0000256" key="1">
    <source>
        <dbReference type="ARBA" id="ARBA00022603"/>
    </source>
</evidence>
<dbReference type="InParanoid" id="A0A1I1WAB3"/>
<gene>
    <name evidence="4" type="ORF">SAMN05444380_10417</name>
</gene>
<dbReference type="PANTHER" id="PTHR46429:SF1">
    <property type="entry name" value="23S RRNA (GUANOSINE-2'-O-)-METHYLTRANSFERASE RLMB"/>
    <property type="match status" value="1"/>
</dbReference>
<dbReference type="InterPro" id="IPR004441">
    <property type="entry name" value="rRNA_MeTrfase_TrmH"/>
</dbReference>
<dbReference type="FunCoup" id="A0A1I1WAB3">
    <property type="interactions" value="437"/>
</dbReference>
<dbReference type="PANTHER" id="PTHR46429">
    <property type="entry name" value="23S RRNA (GUANOSINE-2'-O-)-METHYLTRANSFERASE RLMB"/>
    <property type="match status" value="1"/>
</dbReference>
<dbReference type="GO" id="GO:0003723">
    <property type="term" value="F:RNA binding"/>
    <property type="evidence" value="ECO:0007669"/>
    <property type="project" value="InterPro"/>
</dbReference>
<dbReference type="STRING" id="385682.SAMN05444380_10417"/>
<dbReference type="NCBIfam" id="TIGR00186">
    <property type="entry name" value="rRNA_methyl_3"/>
    <property type="match status" value="1"/>
</dbReference>
<dbReference type="GO" id="GO:0006396">
    <property type="term" value="P:RNA processing"/>
    <property type="evidence" value="ECO:0007669"/>
    <property type="project" value="InterPro"/>
</dbReference>
<dbReference type="Proteomes" id="UP000181976">
    <property type="component" value="Unassembled WGS sequence"/>
</dbReference>
<dbReference type="Gene3D" id="3.40.1280.10">
    <property type="match status" value="1"/>
</dbReference>
<dbReference type="InterPro" id="IPR013123">
    <property type="entry name" value="SpoU_subst-bd"/>
</dbReference>
<organism evidence="4 5">
    <name type="scientific">Thermophagus xiamenensis</name>
    <dbReference type="NCBI Taxonomy" id="385682"/>
    <lineage>
        <taxon>Bacteria</taxon>
        <taxon>Pseudomonadati</taxon>
        <taxon>Bacteroidota</taxon>
        <taxon>Bacteroidia</taxon>
        <taxon>Marinilabiliales</taxon>
        <taxon>Marinilabiliaceae</taxon>
        <taxon>Thermophagus</taxon>
    </lineage>
</organism>
<dbReference type="InterPro" id="IPR029064">
    <property type="entry name" value="Ribosomal_eL30-like_sf"/>
</dbReference>
<name>A0A1I1WAB3_9BACT</name>